<comment type="catalytic activity">
    <reaction evidence="21">
        <text>hexan-3-one + NADPH + O2 + H(+) = propyl propanoate + NADP(+) + H2O</text>
        <dbReference type="Rhea" id="RHEA:54848"/>
        <dbReference type="ChEBI" id="CHEBI:15377"/>
        <dbReference type="ChEBI" id="CHEBI:15378"/>
        <dbReference type="ChEBI" id="CHEBI:15379"/>
        <dbReference type="ChEBI" id="CHEBI:57783"/>
        <dbReference type="ChEBI" id="CHEBI:58349"/>
        <dbReference type="ChEBI" id="CHEBI:89828"/>
        <dbReference type="ChEBI" id="CHEBI:89891"/>
    </reaction>
    <physiologicalReaction direction="left-to-right" evidence="21">
        <dbReference type="Rhea" id="RHEA:54849"/>
    </physiologicalReaction>
</comment>
<comment type="catalytic activity">
    <reaction evidence="23">
        <text>sulcatone + NADPH + O2 + H(+) = 4-methylpent-3-en-1-yl acetate + NADP(+) + H2O</text>
        <dbReference type="Rhea" id="RHEA:54864"/>
        <dbReference type="ChEBI" id="CHEBI:15377"/>
        <dbReference type="ChEBI" id="CHEBI:15378"/>
        <dbReference type="ChEBI" id="CHEBI:15379"/>
        <dbReference type="ChEBI" id="CHEBI:16310"/>
        <dbReference type="ChEBI" id="CHEBI:57783"/>
        <dbReference type="ChEBI" id="CHEBI:58349"/>
        <dbReference type="ChEBI" id="CHEBI:138373"/>
    </reaction>
    <physiologicalReaction direction="left-to-right" evidence="23">
        <dbReference type="Rhea" id="RHEA:54865"/>
    </physiologicalReaction>
</comment>
<dbReference type="EC" id="1.-.-.-" evidence="34"/>
<reference evidence="37" key="2">
    <citation type="submission" date="2025-09" db="UniProtKB">
        <authorList>
            <consortium name="Ensembl"/>
        </authorList>
    </citation>
    <scope>IDENTIFICATION</scope>
</reference>
<evidence type="ECO:0000256" key="29">
    <source>
        <dbReference type="ARBA" id="ARBA00048989"/>
    </source>
</evidence>
<protein>
    <recommendedName>
        <fullName evidence="34">Flavin-containing monooxygenase</fullName>
        <ecNumber evidence="34">1.-.-.-</ecNumber>
    </recommendedName>
</protein>
<comment type="subcellular location">
    <subcellularLocation>
        <location evidence="2">Endoplasmic reticulum membrane</location>
        <topology evidence="2">Single-pass membrane protein</topology>
    </subcellularLocation>
    <subcellularLocation>
        <location evidence="3">Microsome membrane</location>
    </subcellularLocation>
</comment>
<dbReference type="InterPro" id="IPR000960">
    <property type="entry name" value="Flavin_mOase"/>
</dbReference>
<evidence type="ECO:0000256" key="27">
    <source>
        <dbReference type="ARBA" id="ARBA00048088"/>
    </source>
</evidence>
<sequence>MTGHGAMTSRLTSQFFFFSFFFFCTYGHAHTGTHTRAAHTATYVRARTYGPALVGTISAFFNFQEGAEEERASVYRSLVINTSKEMMCFSDFPIPRNFPNFMHHSLILQYFRLFVERFNLMKHILFKRKVTAVTKREDFTISGQWNVTVVDENGKEESTVFDAVMVCIGHHVNQHLPLDSFPGIDKFQGPYMHSREYKEPWEYKDKRVLVIGIGNSGGDIAVEVSRHAAQVYLSTRRGAWVINRISDNGYPLDIVVVRRYLNVLPIPEALINFLAERKINSQFNHTNYGLQASHRFKGQHPTVNDELSNRIINGSVIVKPNVAEFSETGAIFDDGTEVDNLDFIIFATGYSFYFPFLEVDHTLTVRGNVVSLYKNVFLPSLPQPTLAIIGLVQPWGAVMPISEMQGRWTTRIFKGLAKLPDSTTMKKDITEKREALKKRYVDSQRHTVQVDYITYMDEIGELIGVKPSFLPLFLRDPALALSVFFEPCTPYQYRLQGPGQWEGAAQAIRTQWDRVLAPTRTRVTTLPCQDSGIPSKLFSILSLIVALALVLWVAL</sequence>
<evidence type="ECO:0000256" key="4">
    <source>
        <dbReference type="ARBA" id="ARBA00009183"/>
    </source>
</evidence>
<dbReference type="Pfam" id="PF00743">
    <property type="entry name" value="FMO-like"/>
    <property type="match status" value="1"/>
</dbReference>
<comment type="similarity">
    <text evidence="4 33 34">Belongs to the FMO family.</text>
</comment>
<comment type="catalytic activity">
    <reaction evidence="30">
        <text>heptan-4-one + NADPH + O2 + H(+) = propyl butanoate + NADP(+) + H2O</text>
        <dbReference type="Rhea" id="RHEA:54852"/>
        <dbReference type="ChEBI" id="CHEBI:15377"/>
        <dbReference type="ChEBI" id="CHEBI:15378"/>
        <dbReference type="ChEBI" id="CHEBI:15379"/>
        <dbReference type="ChEBI" id="CHEBI:57783"/>
        <dbReference type="ChEBI" id="CHEBI:58349"/>
        <dbReference type="ChEBI" id="CHEBI:89484"/>
        <dbReference type="ChEBI" id="CHEBI:89719"/>
    </reaction>
    <physiologicalReaction direction="left-to-right" evidence="30">
        <dbReference type="Rhea" id="RHEA:54853"/>
    </physiologicalReaction>
</comment>
<evidence type="ECO:0000256" key="28">
    <source>
        <dbReference type="ARBA" id="ARBA00048459"/>
    </source>
</evidence>
<dbReference type="GeneTree" id="ENSGT00940000160836"/>
<dbReference type="InterPro" id="IPR036188">
    <property type="entry name" value="FAD/NAD-bd_sf"/>
</dbReference>
<comment type="function">
    <text evidence="18">Acts as a Baeyer-Villiger monooxygenase on a broad range of substrates. Catalyzes the insertion of an oxygen atom into a carbon-carbon bond adjacent to a carbonyl, which converts ketones to esters. Active on diverse carbonyl compounds, whereas soft nucleophiles are mostly non- or poorly reactive. In contrast with other forms of FMO it is non- or poorly active on 'classical' substrates such as drugs, pesticides, and dietary components containing soft nucleophilic heteroatoms. Able to oxidize drug molecules bearing a carbonyl group on an aliphatic chain, such as nabumetone and pentoxifylline. Also, in the absence of substrates, shows slow but yet significant NADPH oxidase activity. Acts as a positive modulator of cholesterol biosynthesis as well as glucose homeostasis, promoting metabolic aging via pleiotropic effects.</text>
</comment>
<evidence type="ECO:0000256" key="35">
    <source>
        <dbReference type="SAM" id="Phobius"/>
    </source>
</evidence>
<evidence type="ECO:0000256" key="14">
    <source>
        <dbReference type="ARBA" id="ARBA00023002"/>
    </source>
</evidence>
<dbReference type="GO" id="GO:0016174">
    <property type="term" value="F:NAD(P)H oxidase H2O2-forming activity"/>
    <property type="evidence" value="ECO:0007669"/>
    <property type="project" value="UniProtKB-EC"/>
</dbReference>
<evidence type="ECO:0000256" key="36">
    <source>
        <dbReference type="SAM" id="SignalP"/>
    </source>
</evidence>
<comment type="catalytic activity">
    <reaction evidence="31">
        <text>N,N-dimethylaniline + NADPH + O2 + H(+) = N,N-dimethylaniline N-oxide + NADP(+) + H2O</text>
        <dbReference type="Rhea" id="RHEA:24468"/>
        <dbReference type="ChEBI" id="CHEBI:15377"/>
        <dbReference type="ChEBI" id="CHEBI:15378"/>
        <dbReference type="ChEBI" id="CHEBI:15379"/>
        <dbReference type="ChEBI" id="CHEBI:16269"/>
        <dbReference type="ChEBI" id="CHEBI:17735"/>
        <dbReference type="ChEBI" id="CHEBI:57783"/>
        <dbReference type="ChEBI" id="CHEBI:58349"/>
        <dbReference type="EC" id="1.14.13.8"/>
    </reaction>
    <physiologicalReaction direction="left-to-right" evidence="31">
        <dbReference type="Rhea" id="RHEA:24469"/>
    </physiologicalReaction>
</comment>
<comment type="catalytic activity">
    <reaction evidence="22">
        <text>heptan-2-one + NADPH + O2 + H(+) = pentyl acetate + NADP(+) + H2O</text>
        <dbReference type="Rhea" id="RHEA:54836"/>
        <dbReference type="ChEBI" id="CHEBI:5672"/>
        <dbReference type="ChEBI" id="CHEBI:15377"/>
        <dbReference type="ChEBI" id="CHEBI:15378"/>
        <dbReference type="ChEBI" id="CHEBI:15379"/>
        <dbReference type="ChEBI" id="CHEBI:57783"/>
        <dbReference type="ChEBI" id="CHEBI:58349"/>
        <dbReference type="ChEBI" id="CHEBI:87362"/>
    </reaction>
    <physiologicalReaction direction="left-to-right" evidence="22">
        <dbReference type="Rhea" id="RHEA:54837"/>
    </physiologicalReaction>
</comment>
<feature type="signal peptide" evidence="36">
    <location>
        <begin position="1"/>
        <end position="29"/>
    </location>
</feature>
<keyword evidence="11" id="KW-0492">Microsome</keyword>
<evidence type="ECO:0000256" key="3">
    <source>
        <dbReference type="ARBA" id="ARBA00004524"/>
    </source>
</evidence>
<dbReference type="InterPro" id="IPR050346">
    <property type="entry name" value="FMO-like"/>
</dbReference>
<dbReference type="GO" id="GO:0005789">
    <property type="term" value="C:endoplasmic reticulum membrane"/>
    <property type="evidence" value="ECO:0007669"/>
    <property type="project" value="UniProtKB-SubCell"/>
</dbReference>
<dbReference type="GO" id="GO:0004499">
    <property type="term" value="F:N,N-dimethylaniline monooxygenase activity"/>
    <property type="evidence" value="ECO:0007669"/>
    <property type="project" value="UniProtKB-UniRule"/>
</dbReference>
<comment type="catalytic activity">
    <reaction evidence="26">
        <text>hypotaurine + NADPH + O2 + H(+) = taurine + NADP(+) + H2O</text>
        <dbReference type="Rhea" id="RHEA:69819"/>
        <dbReference type="ChEBI" id="CHEBI:15377"/>
        <dbReference type="ChEBI" id="CHEBI:15378"/>
        <dbReference type="ChEBI" id="CHEBI:15379"/>
        <dbReference type="ChEBI" id="CHEBI:57783"/>
        <dbReference type="ChEBI" id="CHEBI:57853"/>
        <dbReference type="ChEBI" id="CHEBI:58349"/>
        <dbReference type="ChEBI" id="CHEBI:507393"/>
        <dbReference type="EC" id="1.14.13.8"/>
    </reaction>
    <physiologicalReaction direction="left-to-right" evidence="26">
        <dbReference type="Rhea" id="RHEA:69820"/>
    </physiologicalReaction>
</comment>
<evidence type="ECO:0000256" key="7">
    <source>
        <dbReference type="ARBA" id="ARBA00022630"/>
    </source>
</evidence>
<keyword evidence="13 35" id="KW-1133">Transmembrane helix</keyword>
<comment type="catalytic activity">
    <reaction evidence="32">
        <text>octan-3-one + NADPH + O2 + H(+) = pentyl propanoate + NADP(+) + H2O</text>
        <dbReference type="Rhea" id="RHEA:54840"/>
        <dbReference type="ChEBI" id="CHEBI:15377"/>
        <dbReference type="ChEBI" id="CHEBI:15378"/>
        <dbReference type="ChEBI" id="CHEBI:15379"/>
        <dbReference type="ChEBI" id="CHEBI:57783"/>
        <dbReference type="ChEBI" id="CHEBI:58349"/>
        <dbReference type="ChEBI" id="CHEBI:80946"/>
        <dbReference type="ChEBI" id="CHEBI:87373"/>
    </reaction>
    <physiologicalReaction direction="left-to-right" evidence="32">
        <dbReference type="Rhea" id="RHEA:54841"/>
    </physiologicalReaction>
</comment>
<evidence type="ECO:0000256" key="6">
    <source>
        <dbReference type="ARBA" id="ARBA00022553"/>
    </source>
</evidence>
<dbReference type="Ensembl" id="ENSEBUT00000008313.1">
    <property type="protein sequence ID" value="ENSEBUP00000007824.1"/>
    <property type="gene ID" value="ENSEBUG00000005065.1"/>
</dbReference>
<dbReference type="PANTHER" id="PTHR23023">
    <property type="entry name" value="DIMETHYLANILINE MONOOXYGENASE"/>
    <property type="match status" value="1"/>
</dbReference>
<feature type="chain" id="PRO_5034589993" description="Flavin-containing monooxygenase" evidence="36">
    <location>
        <begin position="30"/>
        <end position="555"/>
    </location>
</feature>
<comment type="catalytic activity">
    <reaction evidence="27">
        <text>trimethylamine + NADPH + O2 = trimethylamine N-oxide + NADP(+) + H2O</text>
        <dbReference type="Rhea" id="RHEA:31979"/>
        <dbReference type="ChEBI" id="CHEBI:15377"/>
        <dbReference type="ChEBI" id="CHEBI:15379"/>
        <dbReference type="ChEBI" id="CHEBI:15724"/>
        <dbReference type="ChEBI" id="CHEBI:57783"/>
        <dbReference type="ChEBI" id="CHEBI:58349"/>
        <dbReference type="ChEBI" id="CHEBI:58389"/>
        <dbReference type="EC" id="1.14.13.148"/>
    </reaction>
    <physiologicalReaction direction="left-to-right" evidence="27">
        <dbReference type="Rhea" id="RHEA:31980"/>
    </physiologicalReaction>
</comment>
<dbReference type="FunFam" id="3.50.50.60:FF:000159">
    <property type="entry name" value="Dimethylaniline monooxygenase [N-oxide-forming]"/>
    <property type="match status" value="1"/>
</dbReference>
<comment type="cofactor">
    <cofactor evidence="1 33 34">
        <name>FAD</name>
        <dbReference type="ChEBI" id="CHEBI:57692"/>
    </cofactor>
</comment>
<evidence type="ECO:0000256" key="2">
    <source>
        <dbReference type="ARBA" id="ARBA00004389"/>
    </source>
</evidence>
<evidence type="ECO:0000256" key="20">
    <source>
        <dbReference type="ARBA" id="ARBA00047338"/>
    </source>
</evidence>
<keyword evidence="8 35" id="KW-0812">Transmembrane</keyword>
<dbReference type="PRINTS" id="PR00370">
    <property type="entry name" value="FMOXYGENASE"/>
</dbReference>
<dbReference type="PRINTS" id="PR01125">
    <property type="entry name" value="FMOXYGENASE5"/>
</dbReference>
<evidence type="ECO:0000256" key="24">
    <source>
        <dbReference type="ARBA" id="ARBA00047864"/>
    </source>
</evidence>
<keyword evidence="16" id="KW-0443">Lipid metabolism</keyword>
<evidence type="ECO:0000256" key="21">
    <source>
        <dbReference type="ARBA" id="ARBA00047426"/>
    </source>
</evidence>
<dbReference type="Gene3D" id="3.50.50.60">
    <property type="entry name" value="FAD/NAD(P)-binding domain"/>
    <property type="match status" value="4"/>
</dbReference>
<keyword evidence="17 33" id="KW-0472">Membrane</keyword>
<dbReference type="AlphaFoldDB" id="A0A8C4PZR7"/>
<comment type="function">
    <text evidence="19">Broad spectrum monooxygenase that catalyzes the oxygenation of a wide variety of nitrogen- and sulfur-containing compounds including xenobiotics. Catalyzes the S-oxygenation of hypotaurine to produce taurine, an organic osmolyte involved in cell volume regulation as well as a variety of cytoprotective and developmental processes. In vitro, catalyzes the N-oxygenation of trimethylamine (TMA) to produce trimethylamine N-oxide (TMAO) and could therefore participate to the detoxification of this compound that is generated by the action of gut microbiota from dietary precursors such as choline, choline containing compounds, betaine or L-carnitine.</text>
</comment>
<dbReference type="GO" id="GO:0050660">
    <property type="term" value="F:flavin adenine dinucleotide binding"/>
    <property type="evidence" value="ECO:0007669"/>
    <property type="project" value="InterPro"/>
</dbReference>
<evidence type="ECO:0000256" key="15">
    <source>
        <dbReference type="ARBA" id="ARBA00023033"/>
    </source>
</evidence>
<keyword evidence="38" id="KW-1185">Reference proteome</keyword>
<accession>A0A8C4PZR7</accession>
<dbReference type="PIRSF" id="PIRSF000332">
    <property type="entry name" value="FMO"/>
    <property type="match status" value="1"/>
</dbReference>
<evidence type="ECO:0000256" key="8">
    <source>
        <dbReference type="ARBA" id="ARBA00022692"/>
    </source>
</evidence>
<dbReference type="GO" id="GO:0034899">
    <property type="term" value="F:trimethylamine monooxygenase activity"/>
    <property type="evidence" value="ECO:0007669"/>
    <property type="project" value="UniProtKB-EC"/>
</dbReference>
<evidence type="ECO:0000256" key="19">
    <source>
        <dbReference type="ARBA" id="ARBA00045957"/>
    </source>
</evidence>
<evidence type="ECO:0000256" key="5">
    <source>
        <dbReference type="ARBA" id="ARBA00022481"/>
    </source>
</evidence>
<evidence type="ECO:0000256" key="32">
    <source>
        <dbReference type="ARBA" id="ARBA00049475"/>
    </source>
</evidence>
<organism evidence="37 38">
    <name type="scientific">Eptatretus burgeri</name>
    <name type="common">Inshore hagfish</name>
    <dbReference type="NCBI Taxonomy" id="7764"/>
    <lineage>
        <taxon>Eukaryota</taxon>
        <taxon>Metazoa</taxon>
        <taxon>Chordata</taxon>
        <taxon>Craniata</taxon>
        <taxon>Vertebrata</taxon>
        <taxon>Cyclostomata</taxon>
        <taxon>Myxini</taxon>
        <taxon>Myxiniformes</taxon>
        <taxon>Myxinidae</taxon>
        <taxon>Eptatretinae</taxon>
        <taxon>Eptatretus</taxon>
    </lineage>
</organism>
<evidence type="ECO:0000256" key="11">
    <source>
        <dbReference type="ARBA" id="ARBA00022848"/>
    </source>
</evidence>
<evidence type="ECO:0000256" key="12">
    <source>
        <dbReference type="ARBA" id="ARBA00022857"/>
    </source>
</evidence>
<name>A0A8C4PZR7_EPTBU</name>
<evidence type="ECO:0000256" key="10">
    <source>
        <dbReference type="ARBA" id="ARBA00022827"/>
    </source>
</evidence>
<evidence type="ECO:0000313" key="37">
    <source>
        <dbReference type="Ensembl" id="ENSEBUP00000007824.1"/>
    </source>
</evidence>
<evidence type="ECO:0000256" key="25">
    <source>
        <dbReference type="ARBA" id="ARBA00047977"/>
    </source>
</evidence>
<comment type="catalytic activity">
    <reaction evidence="29">
        <text>(2E)-geranial + NADPH + O2 + H(+) = (1E)-2,6-dimethylhepta-1,5-dien-1-yl formate + NADP(+) + H2O</text>
        <dbReference type="Rhea" id="RHEA:54860"/>
        <dbReference type="ChEBI" id="CHEBI:15377"/>
        <dbReference type="ChEBI" id="CHEBI:15378"/>
        <dbReference type="ChEBI" id="CHEBI:15379"/>
        <dbReference type="ChEBI" id="CHEBI:16980"/>
        <dbReference type="ChEBI" id="CHEBI:57783"/>
        <dbReference type="ChEBI" id="CHEBI:58349"/>
        <dbReference type="ChEBI" id="CHEBI:138375"/>
    </reaction>
    <physiologicalReaction direction="left-to-right" evidence="29">
        <dbReference type="Rhea" id="RHEA:54861"/>
    </physiologicalReaction>
</comment>
<evidence type="ECO:0000256" key="13">
    <source>
        <dbReference type="ARBA" id="ARBA00022989"/>
    </source>
</evidence>
<evidence type="ECO:0000256" key="1">
    <source>
        <dbReference type="ARBA" id="ARBA00001974"/>
    </source>
</evidence>
<comment type="catalytic activity">
    <reaction evidence="28">
        <text>octan-3-one + NADPH + O2 + H(+) = ethyl hexanoate + NADP(+) + H2O</text>
        <dbReference type="Rhea" id="RHEA:54856"/>
        <dbReference type="ChEBI" id="CHEBI:15377"/>
        <dbReference type="ChEBI" id="CHEBI:15378"/>
        <dbReference type="ChEBI" id="CHEBI:15379"/>
        <dbReference type="ChEBI" id="CHEBI:57783"/>
        <dbReference type="ChEBI" id="CHEBI:58349"/>
        <dbReference type="ChEBI" id="CHEBI:80946"/>
        <dbReference type="ChEBI" id="CHEBI:86055"/>
    </reaction>
    <physiologicalReaction direction="left-to-right" evidence="28">
        <dbReference type="Rhea" id="RHEA:54857"/>
    </physiologicalReaction>
</comment>
<keyword evidence="36" id="KW-0732">Signal</keyword>
<dbReference type="SUPFAM" id="SSF51905">
    <property type="entry name" value="FAD/NAD(P)-binding domain"/>
    <property type="match status" value="2"/>
</dbReference>
<dbReference type="InterPro" id="IPR020946">
    <property type="entry name" value="Flavin_mOase-like"/>
</dbReference>
<proteinExistence type="inferred from homology"/>
<evidence type="ECO:0000256" key="26">
    <source>
        <dbReference type="ARBA" id="ARBA00048041"/>
    </source>
</evidence>
<evidence type="ECO:0000256" key="18">
    <source>
        <dbReference type="ARBA" id="ARBA00045722"/>
    </source>
</evidence>
<dbReference type="InterPro" id="IPR002257">
    <property type="entry name" value="Flavin_mOase_5"/>
</dbReference>
<evidence type="ECO:0000256" key="34">
    <source>
        <dbReference type="RuleBase" id="RU361177"/>
    </source>
</evidence>
<keyword evidence="15 33" id="KW-0503">Monooxygenase</keyword>
<dbReference type="Proteomes" id="UP000694388">
    <property type="component" value="Unplaced"/>
</dbReference>
<comment type="catalytic activity">
    <reaction evidence="25">
        <text>hexan-3-one + NADPH + O2 + H(+) = ethyl butanoate + NADP(+) + H2O</text>
        <dbReference type="Rhea" id="RHEA:54844"/>
        <dbReference type="ChEBI" id="CHEBI:15377"/>
        <dbReference type="ChEBI" id="CHEBI:15378"/>
        <dbReference type="ChEBI" id="CHEBI:15379"/>
        <dbReference type="ChEBI" id="CHEBI:57783"/>
        <dbReference type="ChEBI" id="CHEBI:58349"/>
        <dbReference type="ChEBI" id="CHEBI:88764"/>
        <dbReference type="ChEBI" id="CHEBI:89891"/>
    </reaction>
    <physiologicalReaction direction="left-to-right" evidence="25">
        <dbReference type="Rhea" id="RHEA:54845"/>
    </physiologicalReaction>
</comment>
<keyword evidence="7 33" id="KW-0285">Flavoprotein</keyword>
<keyword evidence="6" id="KW-0597">Phosphoprotein</keyword>
<evidence type="ECO:0000256" key="33">
    <source>
        <dbReference type="PIRNR" id="PIRNR000332"/>
    </source>
</evidence>
<keyword evidence="5" id="KW-0488">Methylation</keyword>
<comment type="catalytic activity">
    <reaction evidence="24">
        <text>NADPH + O2 + H(+) = H2O2 + NADP(+)</text>
        <dbReference type="Rhea" id="RHEA:11260"/>
        <dbReference type="ChEBI" id="CHEBI:15378"/>
        <dbReference type="ChEBI" id="CHEBI:15379"/>
        <dbReference type="ChEBI" id="CHEBI:16240"/>
        <dbReference type="ChEBI" id="CHEBI:57783"/>
        <dbReference type="ChEBI" id="CHEBI:58349"/>
        <dbReference type="EC" id="1.6.3.1"/>
    </reaction>
    <physiologicalReaction direction="left-to-right" evidence="24">
        <dbReference type="Rhea" id="RHEA:11261"/>
    </physiologicalReaction>
</comment>
<evidence type="ECO:0000256" key="30">
    <source>
        <dbReference type="ARBA" id="ARBA00048990"/>
    </source>
</evidence>
<reference evidence="37" key="1">
    <citation type="submission" date="2025-08" db="UniProtKB">
        <authorList>
            <consortium name="Ensembl"/>
        </authorList>
    </citation>
    <scope>IDENTIFICATION</scope>
</reference>
<evidence type="ECO:0000256" key="31">
    <source>
        <dbReference type="ARBA" id="ARBA00049443"/>
    </source>
</evidence>
<evidence type="ECO:0000313" key="38">
    <source>
        <dbReference type="Proteomes" id="UP000694388"/>
    </source>
</evidence>
<keyword evidence="14 33" id="KW-0560">Oxidoreductase</keyword>
<dbReference type="GO" id="GO:0050661">
    <property type="term" value="F:NADP binding"/>
    <property type="evidence" value="ECO:0007669"/>
    <property type="project" value="InterPro"/>
</dbReference>
<keyword evidence="9 33" id="KW-0256">Endoplasmic reticulum</keyword>
<evidence type="ECO:0000256" key="16">
    <source>
        <dbReference type="ARBA" id="ARBA00023098"/>
    </source>
</evidence>
<keyword evidence="10 33" id="KW-0274">FAD</keyword>
<evidence type="ECO:0000256" key="17">
    <source>
        <dbReference type="ARBA" id="ARBA00023136"/>
    </source>
</evidence>
<evidence type="ECO:0000256" key="9">
    <source>
        <dbReference type="ARBA" id="ARBA00022824"/>
    </source>
</evidence>
<feature type="transmembrane region" description="Helical" evidence="35">
    <location>
        <begin position="537"/>
        <end position="554"/>
    </location>
</feature>
<dbReference type="GO" id="GO:0006629">
    <property type="term" value="P:lipid metabolic process"/>
    <property type="evidence" value="ECO:0007669"/>
    <property type="project" value="UniProtKB-KW"/>
</dbReference>
<comment type="catalytic activity">
    <reaction evidence="20">
        <text>hypotaurine + NADH + O2 + H(+) = taurine + NAD(+) + H2O</text>
        <dbReference type="Rhea" id="RHEA:74111"/>
        <dbReference type="ChEBI" id="CHEBI:15377"/>
        <dbReference type="ChEBI" id="CHEBI:15378"/>
        <dbReference type="ChEBI" id="CHEBI:15379"/>
        <dbReference type="ChEBI" id="CHEBI:57540"/>
        <dbReference type="ChEBI" id="CHEBI:57853"/>
        <dbReference type="ChEBI" id="CHEBI:57945"/>
        <dbReference type="ChEBI" id="CHEBI:507393"/>
        <dbReference type="EC" id="1.14.13.8"/>
    </reaction>
    <physiologicalReaction direction="left-to-right" evidence="20">
        <dbReference type="Rhea" id="RHEA:74112"/>
    </physiologicalReaction>
</comment>
<evidence type="ECO:0000256" key="22">
    <source>
        <dbReference type="ARBA" id="ARBA00047574"/>
    </source>
</evidence>
<keyword evidence="12 33" id="KW-0521">NADP</keyword>
<evidence type="ECO:0000256" key="23">
    <source>
        <dbReference type="ARBA" id="ARBA00047855"/>
    </source>
</evidence>